<sequence>MLDQSLLSQSRAGLSEIEAEYIASSLLRVCPPVSPQHTNLEVTKLLNEHPELISIAVVEDNKPMGLITRNVFMEGMAKPYHHDLFDRKSCIAFMDKEPLVVDQNMSIQTLSFKVLGSGRKTLNDGFIITDENGDYLGLGNGEDLVRVVSFLQAEKNRLVTESINYASVIQKSFLRSSRESMAAVLQDYFMHWEPRDKVGGDYYFCKKFDDGFFLALIDCTGHGVPGAFMTLIMASFLDHILLEDNRHDPAGALAIMNKKVKTALGQINDSAAEGFDADRFSTKQNGQSDDGMDTAFCWVNTQNSTLTYAGAKTALFYIGDASSDVQLLDPDRKGVGYVDTPMDYQWTNQQLALSKGMCIYLTTDGLIDQIGGLKKIAFGKKRFSGLLQEHYLKPMPEQESIIMQTYYDYQGKQKRRDDVCLMGFRF</sequence>
<feature type="domain" description="PPM-type phosphatase" evidence="2">
    <location>
        <begin position="176"/>
        <end position="426"/>
    </location>
</feature>
<dbReference type="Pfam" id="PF07228">
    <property type="entry name" value="SpoIIE"/>
    <property type="match status" value="1"/>
</dbReference>
<comment type="caution">
    <text evidence="3">The sequence shown here is derived from an EMBL/GenBank/DDBJ whole genome shotgun (WGS) entry which is preliminary data.</text>
</comment>
<dbReference type="OrthoDB" id="5496380at2"/>
<dbReference type="AlphaFoldDB" id="A0A2S6H3E3"/>
<reference evidence="3 4" key="1">
    <citation type="submission" date="2018-02" db="EMBL/GenBank/DDBJ databases">
        <title>Subsurface microbial communities from deep shales in Ohio and West Virginia, USA.</title>
        <authorList>
            <person name="Wrighton K."/>
        </authorList>
    </citation>
    <scope>NUCLEOTIDE SEQUENCE [LARGE SCALE GENOMIC DNA]</scope>
    <source>
        <strain evidence="3 4">OWC-G53F</strain>
    </source>
</reference>
<dbReference type="SMART" id="SM00331">
    <property type="entry name" value="PP2C_SIG"/>
    <property type="match status" value="1"/>
</dbReference>
<dbReference type="SUPFAM" id="SSF54631">
    <property type="entry name" value="CBS-domain pair"/>
    <property type="match status" value="1"/>
</dbReference>
<evidence type="ECO:0000313" key="3">
    <source>
        <dbReference type="EMBL" id="PPK72012.1"/>
    </source>
</evidence>
<keyword evidence="4" id="KW-1185">Reference proteome</keyword>
<accession>A0A2S6H3E3</accession>
<gene>
    <name evidence="3" type="ORF">B0F88_105124</name>
</gene>
<dbReference type="PANTHER" id="PTHR43156">
    <property type="entry name" value="STAGE II SPORULATION PROTEIN E-RELATED"/>
    <property type="match status" value="1"/>
</dbReference>
<proteinExistence type="predicted"/>
<dbReference type="PANTHER" id="PTHR43156:SF9">
    <property type="entry name" value="HAMP DOMAIN-CONTAINING PROTEIN"/>
    <property type="match status" value="1"/>
</dbReference>
<dbReference type="InterPro" id="IPR001932">
    <property type="entry name" value="PPM-type_phosphatase-like_dom"/>
</dbReference>
<dbReference type="InterPro" id="IPR052016">
    <property type="entry name" value="Bact_Sigma-Reg"/>
</dbReference>
<dbReference type="CDD" id="cd04598">
    <property type="entry name" value="CBS_pair_GGDEF_EAL"/>
    <property type="match status" value="1"/>
</dbReference>
<evidence type="ECO:0000259" key="2">
    <source>
        <dbReference type="SMART" id="SM00331"/>
    </source>
</evidence>
<dbReference type="Gene3D" id="3.60.40.10">
    <property type="entry name" value="PPM-type phosphatase domain"/>
    <property type="match status" value="1"/>
</dbReference>
<organism evidence="3 4">
    <name type="scientific">Methylobacter tundripaludum</name>
    <dbReference type="NCBI Taxonomy" id="173365"/>
    <lineage>
        <taxon>Bacteria</taxon>
        <taxon>Pseudomonadati</taxon>
        <taxon>Pseudomonadota</taxon>
        <taxon>Gammaproteobacteria</taxon>
        <taxon>Methylococcales</taxon>
        <taxon>Methylococcaceae</taxon>
        <taxon>Methylobacter</taxon>
    </lineage>
</organism>
<dbReference type="Proteomes" id="UP000238071">
    <property type="component" value="Unassembled WGS sequence"/>
</dbReference>
<evidence type="ECO:0000313" key="4">
    <source>
        <dbReference type="Proteomes" id="UP000238071"/>
    </source>
</evidence>
<name>A0A2S6H3E3_9GAMM</name>
<keyword evidence="1" id="KW-0378">Hydrolase</keyword>
<dbReference type="EMBL" id="PTIY01000005">
    <property type="protein sequence ID" value="PPK72012.1"/>
    <property type="molecule type" value="Genomic_DNA"/>
</dbReference>
<evidence type="ECO:0000256" key="1">
    <source>
        <dbReference type="ARBA" id="ARBA00022801"/>
    </source>
</evidence>
<dbReference type="InterPro" id="IPR046342">
    <property type="entry name" value="CBS_dom_sf"/>
</dbReference>
<protein>
    <submittedName>
        <fullName evidence="3">Stage II sporulation protein E</fullName>
    </submittedName>
</protein>
<dbReference type="GO" id="GO:0016791">
    <property type="term" value="F:phosphatase activity"/>
    <property type="evidence" value="ECO:0007669"/>
    <property type="project" value="TreeGrafter"/>
</dbReference>
<dbReference type="RefSeq" id="WP_104423394.1">
    <property type="nucleotide sequence ID" value="NZ_PTIY01000005.1"/>
</dbReference>
<dbReference type="InterPro" id="IPR036457">
    <property type="entry name" value="PPM-type-like_dom_sf"/>
</dbReference>